<dbReference type="InterPro" id="IPR036165">
    <property type="entry name" value="YefM-like_sf"/>
</dbReference>
<evidence type="ECO:0000313" key="3">
    <source>
        <dbReference type="Proteomes" id="UP000019494"/>
    </source>
</evidence>
<dbReference type="Proteomes" id="UP000019494">
    <property type="component" value="Unassembled WGS sequence"/>
</dbReference>
<accession>W9GNU5</accession>
<comment type="similarity">
    <text evidence="1">Belongs to the phD/YefM antitoxin family.</text>
</comment>
<dbReference type="AlphaFoldDB" id="W9GNU5"/>
<proteinExistence type="inferred from homology"/>
<gene>
    <name evidence="2" type="ORF">N864_11530</name>
</gene>
<name>W9GNU5_9MICO</name>
<sequence>MSAATVSRSVRSSELSRNPAAVFKAAEDGPVTITRRDGESLVLTKSSDAKRQRAGLELAAHLVAASLSPEDQPFEERLRLPFPWTEFLTAEDRATFAKEVVDVARACAAVSQFDHLLVTIKAWQSTAEALASGYTADEDLDWLDEPVHAPDPRTE</sequence>
<dbReference type="OrthoDB" id="3378334at2"/>
<evidence type="ECO:0000256" key="1">
    <source>
        <dbReference type="ARBA" id="ARBA00009981"/>
    </source>
</evidence>
<protein>
    <submittedName>
        <fullName evidence="2">Prevent-host-death protein</fullName>
    </submittedName>
</protein>
<reference evidence="3" key="1">
    <citation type="submission" date="2013-08" db="EMBL/GenBank/DDBJ databases">
        <title>Intrasporangium oryzae NRRL B-24470.</title>
        <authorList>
            <person name="Liu H."/>
            <person name="Wang G."/>
        </authorList>
    </citation>
    <scope>NUCLEOTIDE SEQUENCE [LARGE SCALE GENOMIC DNA]</scope>
    <source>
        <strain evidence="3">Q5-1</strain>
    </source>
</reference>
<keyword evidence="3" id="KW-1185">Reference proteome</keyword>
<dbReference type="SUPFAM" id="SSF143120">
    <property type="entry name" value="YefM-like"/>
    <property type="match status" value="1"/>
</dbReference>
<evidence type="ECO:0000313" key="2">
    <source>
        <dbReference type="EMBL" id="EWT07951.1"/>
    </source>
</evidence>
<organism evidence="2 3">
    <name type="scientific">Intrasporangium chromatireducens Q5-1</name>
    <dbReference type="NCBI Taxonomy" id="584657"/>
    <lineage>
        <taxon>Bacteria</taxon>
        <taxon>Bacillati</taxon>
        <taxon>Actinomycetota</taxon>
        <taxon>Actinomycetes</taxon>
        <taxon>Micrococcales</taxon>
        <taxon>Intrasporangiaceae</taxon>
        <taxon>Intrasporangium</taxon>
    </lineage>
</organism>
<comment type="caution">
    <text evidence="2">The sequence shown here is derived from an EMBL/GenBank/DDBJ whole genome shotgun (WGS) entry which is preliminary data.</text>
</comment>
<dbReference type="EMBL" id="AWQS01000001">
    <property type="protein sequence ID" value="EWT07951.1"/>
    <property type="molecule type" value="Genomic_DNA"/>
</dbReference>